<evidence type="ECO:0000313" key="20">
    <source>
        <dbReference type="Proteomes" id="UP000000305"/>
    </source>
</evidence>
<gene>
    <name evidence="18" type="ORF">DAPPUDRAFT_231546</name>
</gene>
<evidence type="ECO:0000256" key="4">
    <source>
        <dbReference type="ARBA" id="ARBA00010459"/>
    </source>
</evidence>
<dbReference type="EMBL" id="GL732612">
    <property type="protein sequence ID" value="EFX71232.1"/>
    <property type="molecule type" value="Genomic_DNA"/>
</dbReference>
<dbReference type="Proteomes" id="UP000000305">
    <property type="component" value="Unassembled WGS sequence"/>
</dbReference>
<accession>E9HAN8</accession>
<evidence type="ECO:0000256" key="10">
    <source>
        <dbReference type="ARBA" id="ARBA00022989"/>
    </source>
</evidence>
<protein>
    <recommendedName>
        <fullName evidence="15">Microsomal glutathione S-transferase 1</fullName>
        <ecNumber evidence="5">2.5.1.18</ecNumber>
    </recommendedName>
</protein>
<evidence type="ECO:0000256" key="5">
    <source>
        <dbReference type="ARBA" id="ARBA00012452"/>
    </source>
</evidence>
<evidence type="ECO:0000256" key="14">
    <source>
        <dbReference type="ARBA" id="ARBA00038540"/>
    </source>
</evidence>
<dbReference type="OMA" id="FTFWVGV"/>
<name>E9HAN8_DAPPU</name>
<keyword evidence="10 17" id="KW-1133">Transmembrane helix</keyword>
<evidence type="ECO:0000256" key="9">
    <source>
        <dbReference type="ARBA" id="ARBA00022824"/>
    </source>
</evidence>
<dbReference type="KEGG" id="dpx:DAPPUDRAFT_231546"/>
<keyword evidence="8" id="KW-1000">Mitochondrion outer membrane</keyword>
<dbReference type="eggNOG" id="ENOG502S0BD">
    <property type="taxonomic scope" value="Eukaryota"/>
</dbReference>
<reference evidence="19" key="2">
    <citation type="submission" date="2019-11" db="EMBL/GenBank/DDBJ databases">
        <authorList>
            <person name="Liu Z."/>
            <person name="Zhang W."/>
            <person name="Zhao Y."/>
        </authorList>
    </citation>
    <scope>NUCLEOTIDE SEQUENCE</scope>
</reference>
<dbReference type="FunFam" id="1.20.120.550:FF:000002">
    <property type="entry name" value="Microsomal glutathione S-transferase 1"/>
    <property type="match status" value="1"/>
</dbReference>
<comment type="similarity">
    <text evidence="4">Belongs to the MAPEG family.</text>
</comment>
<keyword evidence="13 17" id="KW-0472">Membrane</keyword>
<dbReference type="AlphaFoldDB" id="E9HAN8"/>
<dbReference type="PANTHER" id="PTHR10689">
    <property type="entry name" value="MICROSOMAL GLUTATHIONE S-TRANSFERASE 1"/>
    <property type="match status" value="1"/>
</dbReference>
<evidence type="ECO:0000256" key="12">
    <source>
        <dbReference type="ARBA" id="ARBA00023128"/>
    </source>
</evidence>
<feature type="transmembrane region" description="Helical" evidence="17">
    <location>
        <begin position="77"/>
        <end position="94"/>
    </location>
</feature>
<evidence type="ECO:0000256" key="16">
    <source>
        <dbReference type="ARBA" id="ARBA00049385"/>
    </source>
</evidence>
<comment type="catalytic activity">
    <reaction evidence="16">
        <text>RX + glutathione = an S-substituted glutathione + a halide anion + H(+)</text>
        <dbReference type="Rhea" id="RHEA:16437"/>
        <dbReference type="ChEBI" id="CHEBI:15378"/>
        <dbReference type="ChEBI" id="CHEBI:16042"/>
        <dbReference type="ChEBI" id="CHEBI:17792"/>
        <dbReference type="ChEBI" id="CHEBI:57925"/>
        <dbReference type="ChEBI" id="CHEBI:90779"/>
        <dbReference type="EC" id="2.5.1.18"/>
    </reaction>
    <physiologicalReaction direction="left-to-right" evidence="16">
        <dbReference type="Rhea" id="RHEA:16438"/>
    </physiologicalReaction>
</comment>
<dbReference type="PANTHER" id="PTHR10689:SF6">
    <property type="entry name" value="MICROSOMAL GLUTATHIONE S-TRANSFERASE 1"/>
    <property type="match status" value="1"/>
</dbReference>
<evidence type="ECO:0000256" key="13">
    <source>
        <dbReference type="ARBA" id="ARBA00023136"/>
    </source>
</evidence>
<dbReference type="EC" id="2.5.1.18" evidence="5"/>
<keyword evidence="9" id="KW-0256">Endoplasmic reticulum</keyword>
<evidence type="ECO:0000256" key="17">
    <source>
        <dbReference type="SAM" id="Phobius"/>
    </source>
</evidence>
<sequence length="151" mass="16899">MSLYTSDNPVFASFSFYAALLGAKTLLMALLTARQRFRKMVSAFANPEDAKMNKGKIKTDDDVERVRRAHLNDLENILPFLIIAFVYVGTGPSLGCAKFLFRLFTAARFMHTLVYAVFVIPQPARAFAFFGGIIANLYMIYAIVTSYALAF</sequence>
<evidence type="ECO:0000256" key="1">
    <source>
        <dbReference type="ARBA" id="ARBA00003701"/>
    </source>
</evidence>
<dbReference type="GO" id="GO:0005741">
    <property type="term" value="C:mitochondrial outer membrane"/>
    <property type="evidence" value="ECO:0007669"/>
    <property type="project" value="UniProtKB-SubCell"/>
</dbReference>
<dbReference type="InterPro" id="IPR040162">
    <property type="entry name" value="MGST1-like"/>
</dbReference>
<feature type="transmembrane region" description="Helical" evidence="17">
    <location>
        <begin position="127"/>
        <end position="150"/>
    </location>
</feature>
<comment type="subunit">
    <text evidence="14">Homotrimer; The trimer binds only one molecule of glutathione.</text>
</comment>
<dbReference type="InterPro" id="IPR023352">
    <property type="entry name" value="MAPEG-like_dom_sf"/>
</dbReference>
<evidence type="ECO:0000313" key="18">
    <source>
        <dbReference type="EMBL" id="EFX71232.1"/>
    </source>
</evidence>
<keyword evidence="6 19" id="KW-0808">Transferase</keyword>
<evidence type="ECO:0000256" key="15">
    <source>
        <dbReference type="ARBA" id="ARBA00039397"/>
    </source>
</evidence>
<reference evidence="18 20" key="1">
    <citation type="journal article" date="2011" name="Science">
        <title>The ecoresponsive genome of Daphnia pulex.</title>
        <authorList>
            <person name="Colbourne J.K."/>
            <person name="Pfrender M.E."/>
            <person name="Gilbert D."/>
            <person name="Thomas W.K."/>
            <person name="Tucker A."/>
            <person name="Oakley T.H."/>
            <person name="Tokishita S."/>
            <person name="Aerts A."/>
            <person name="Arnold G.J."/>
            <person name="Basu M.K."/>
            <person name="Bauer D.J."/>
            <person name="Caceres C.E."/>
            <person name="Carmel L."/>
            <person name="Casola C."/>
            <person name="Choi J.H."/>
            <person name="Detter J.C."/>
            <person name="Dong Q."/>
            <person name="Dusheyko S."/>
            <person name="Eads B.D."/>
            <person name="Frohlich T."/>
            <person name="Geiler-Samerotte K.A."/>
            <person name="Gerlach D."/>
            <person name="Hatcher P."/>
            <person name="Jogdeo S."/>
            <person name="Krijgsveld J."/>
            <person name="Kriventseva E.V."/>
            <person name="Kultz D."/>
            <person name="Laforsch C."/>
            <person name="Lindquist E."/>
            <person name="Lopez J."/>
            <person name="Manak J.R."/>
            <person name="Muller J."/>
            <person name="Pangilinan J."/>
            <person name="Patwardhan R.P."/>
            <person name="Pitluck S."/>
            <person name="Pritham E.J."/>
            <person name="Rechtsteiner A."/>
            <person name="Rho M."/>
            <person name="Rogozin I.B."/>
            <person name="Sakarya O."/>
            <person name="Salamov A."/>
            <person name="Schaack S."/>
            <person name="Shapiro H."/>
            <person name="Shiga Y."/>
            <person name="Skalitzky C."/>
            <person name="Smith Z."/>
            <person name="Souvorov A."/>
            <person name="Sung W."/>
            <person name="Tang Z."/>
            <person name="Tsuchiya D."/>
            <person name="Tu H."/>
            <person name="Vos H."/>
            <person name="Wang M."/>
            <person name="Wolf Y.I."/>
            <person name="Yamagata H."/>
            <person name="Yamada T."/>
            <person name="Ye Y."/>
            <person name="Shaw J.R."/>
            <person name="Andrews J."/>
            <person name="Crease T.J."/>
            <person name="Tang H."/>
            <person name="Lucas S.M."/>
            <person name="Robertson H.M."/>
            <person name="Bork P."/>
            <person name="Koonin E.V."/>
            <person name="Zdobnov E.M."/>
            <person name="Grigoriev I.V."/>
            <person name="Lynch M."/>
            <person name="Boore J.L."/>
        </authorList>
    </citation>
    <scope>NUCLEOTIDE SEQUENCE [LARGE SCALE GENOMIC DNA]</scope>
</reference>
<organism evidence="18 20">
    <name type="scientific">Daphnia pulex</name>
    <name type="common">Water flea</name>
    <dbReference type="NCBI Taxonomy" id="6669"/>
    <lineage>
        <taxon>Eukaryota</taxon>
        <taxon>Metazoa</taxon>
        <taxon>Ecdysozoa</taxon>
        <taxon>Arthropoda</taxon>
        <taxon>Crustacea</taxon>
        <taxon>Branchiopoda</taxon>
        <taxon>Diplostraca</taxon>
        <taxon>Cladocera</taxon>
        <taxon>Anomopoda</taxon>
        <taxon>Daphniidae</taxon>
        <taxon>Daphnia</taxon>
    </lineage>
</organism>
<evidence type="ECO:0000256" key="11">
    <source>
        <dbReference type="ARBA" id="ARBA00022990"/>
    </source>
</evidence>
<dbReference type="EMBL" id="MN730117">
    <property type="protein sequence ID" value="QNM80611.1"/>
    <property type="molecule type" value="mRNA"/>
</dbReference>
<dbReference type="STRING" id="6669.E9HAN8"/>
<feature type="transmembrane region" description="Helical" evidence="17">
    <location>
        <begin position="100"/>
        <end position="120"/>
    </location>
</feature>
<comment type="subcellular location">
    <subcellularLocation>
        <location evidence="3">Endoplasmic reticulum membrane</location>
        <topology evidence="3">Multi-pass membrane protein</topology>
    </subcellularLocation>
    <subcellularLocation>
        <location evidence="2">Mitochondrion outer membrane</location>
    </subcellularLocation>
</comment>
<keyword evidence="7 17" id="KW-0812">Transmembrane</keyword>
<dbReference type="Gene3D" id="1.20.120.550">
    <property type="entry name" value="Membrane associated eicosanoid/glutathione metabolism-like domain"/>
    <property type="match status" value="1"/>
</dbReference>
<evidence type="ECO:0000313" key="19">
    <source>
        <dbReference type="EMBL" id="QNM80611.1"/>
    </source>
</evidence>
<dbReference type="HOGENOM" id="CLU_105467_1_0_1"/>
<evidence type="ECO:0000256" key="8">
    <source>
        <dbReference type="ARBA" id="ARBA00022787"/>
    </source>
</evidence>
<evidence type="ECO:0000256" key="6">
    <source>
        <dbReference type="ARBA" id="ARBA00022679"/>
    </source>
</evidence>
<dbReference type="Pfam" id="PF01124">
    <property type="entry name" value="MAPEG"/>
    <property type="match status" value="1"/>
</dbReference>
<keyword evidence="20" id="KW-1185">Reference proteome</keyword>
<dbReference type="SUPFAM" id="SSF161084">
    <property type="entry name" value="MAPEG domain-like"/>
    <property type="match status" value="1"/>
</dbReference>
<dbReference type="OrthoDB" id="193139at2759"/>
<proteinExistence type="evidence at transcript level"/>
<evidence type="ECO:0000256" key="2">
    <source>
        <dbReference type="ARBA" id="ARBA00004294"/>
    </source>
</evidence>
<dbReference type="GO" id="GO:0004364">
    <property type="term" value="F:glutathione transferase activity"/>
    <property type="evidence" value="ECO:0007669"/>
    <property type="project" value="UniProtKB-EC"/>
</dbReference>
<dbReference type="InterPro" id="IPR001129">
    <property type="entry name" value="Membr-assoc_MAPEG"/>
</dbReference>
<comment type="function">
    <text evidence="1">Conjugation of reduced glutathione to a wide number of exogenous and endogenous hydrophobic electrophiles.</text>
</comment>
<dbReference type="FunCoup" id="E9HAN8">
    <property type="interactions" value="441"/>
</dbReference>
<evidence type="ECO:0000256" key="7">
    <source>
        <dbReference type="ARBA" id="ARBA00022692"/>
    </source>
</evidence>
<dbReference type="GO" id="GO:0005789">
    <property type="term" value="C:endoplasmic reticulum membrane"/>
    <property type="evidence" value="ECO:0007669"/>
    <property type="project" value="UniProtKB-SubCell"/>
</dbReference>
<feature type="transmembrane region" description="Helical" evidence="17">
    <location>
        <begin position="12"/>
        <end position="33"/>
    </location>
</feature>
<keyword evidence="12" id="KW-0496">Mitochondrion</keyword>
<keyword evidence="11" id="KW-0007">Acetylation</keyword>
<evidence type="ECO:0000256" key="3">
    <source>
        <dbReference type="ARBA" id="ARBA00004477"/>
    </source>
</evidence>